<dbReference type="Gene3D" id="3.40.50.150">
    <property type="entry name" value="Vaccinia Virus protein VP39"/>
    <property type="match status" value="1"/>
</dbReference>
<gene>
    <name evidence="1" type="ORF">FPZ12_021365</name>
</gene>
<protein>
    <submittedName>
        <fullName evidence="1">Class I SAM-dependent methyltransferase</fullName>
    </submittedName>
</protein>
<dbReference type="GO" id="GO:0032259">
    <property type="term" value="P:methylation"/>
    <property type="evidence" value="ECO:0007669"/>
    <property type="project" value="UniProtKB-KW"/>
</dbReference>
<dbReference type="InterPro" id="IPR029063">
    <property type="entry name" value="SAM-dependent_MTases_sf"/>
</dbReference>
<sequence length="216" mass="23279">MARQLINHILAGTAHVLRDPRVELVLEALYTRAQRAADEKRDAPAEDPDAMGDFGYSLSPTQGELLYLLCRATRARTVVEFCSSEGATAIYLAAALRDNGGGTVIGADSRPDRIRAARNNLADAGLSEYADLRCGEPEEVLADVEGPIDLVSVDGWPELAAPSRARRTMEVLVPRLRSGALVLNDGREPDYLDLVRAADSPLRTTVVDIGLLSVAE</sequence>
<organism evidence="1 2">
    <name type="scientific">Amycolatopsis acidicola</name>
    <dbReference type="NCBI Taxonomy" id="2596893"/>
    <lineage>
        <taxon>Bacteria</taxon>
        <taxon>Bacillati</taxon>
        <taxon>Actinomycetota</taxon>
        <taxon>Actinomycetes</taxon>
        <taxon>Pseudonocardiales</taxon>
        <taxon>Pseudonocardiaceae</taxon>
        <taxon>Amycolatopsis</taxon>
    </lineage>
</organism>
<dbReference type="Proteomes" id="UP000319769">
    <property type="component" value="Unassembled WGS sequence"/>
</dbReference>
<dbReference type="EMBL" id="VMNW02000031">
    <property type="protein sequence ID" value="KAA9159098.1"/>
    <property type="molecule type" value="Genomic_DNA"/>
</dbReference>
<keyword evidence="2" id="KW-1185">Reference proteome</keyword>
<proteinExistence type="predicted"/>
<dbReference type="GO" id="GO:0008168">
    <property type="term" value="F:methyltransferase activity"/>
    <property type="evidence" value="ECO:0007669"/>
    <property type="project" value="UniProtKB-KW"/>
</dbReference>
<dbReference type="Pfam" id="PF13578">
    <property type="entry name" value="Methyltransf_24"/>
    <property type="match status" value="1"/>
</dbReference>
<dbReference type="OrthoDB" id="9799672at2"/>
<keyword evidence="1" id="KW-0808">Transferase</keyword>
<keyword evidence="1" id="KW-0489">Methyltransferase</keyword>
<evidence type="ECO:0000313" key="2">
    <source>
        <dbReference type="Proteomes" id="UP000319769"/>
    </source>
</evidence>
<dbReference type="PANTHER" id="PTHR43167:SF1">
    <property type="entry name" value="PUTATIVE (AFU_ORTHOLOGUE AFUA_6G01830)-RELATED"/>
    <property type="match status" value="1"/>
</dbReference>
<evidence type="ECO:0000313" key="1">
    <source>
        <dbReference type="EMBL" id="KAA9159098.1"/>
    </source>
</evidence>
<accession>A0A5N0V2W3</accession>
<dbReference type="PANTHER" id="PTHR43167">
    <property type="entry name" value="PUTATIVE (AFU_ORTHOLOGUE AFUA_6G01830)-RELATED"/>
    <property type="match status" value="1"/>
</dbReference>
<comment type="caution">
    <text evidence="1">The sequence shown here is derived from an EMBL/GenBank/DDBJ whole genome shotgun (WGS) entry which is preliminary data.</text>
</comment>
<reference evidence="1" key="1">
    <citation type="submission" date="2019-09" db="EMBL/GenBank/DDBJ databases">
        <authorList>
            <person name="Teo W.F.A."/>
            <person name="Duangmal K."/>
        </authorList>
    </citation>
    <scope>NUCLEOTIDE SEQUENCE [LARGE SCALE GENOMIC DNA]</scope>
    <source>
        <strain evidence="1">K81G1</strain>
    </source>
</reference>
<dbReference type="AlphaFoldDB" id="A0A5N0V2W3"/>
<name>A0A5N0V2W3_9PSEU</name>
<dbReference type="SUPFAM" id="SSF53335">
    <property type="entry name" value="S-adenosyl-L-methionine-dependent methyltransferases"/>
    <property type="match status" value="1"/>
</dbReference>
<dbReference type="RefSeq" id="WP_144749208.1">
    <property type="nucleotide sequence ID" value="NZ_VMNW02000031.1"/>
</dbReference>